<keyword evidence="7" id="KW-0963">Cytoplasm</keyword>
<dbReference type="GO" id="GO:0000287">
    <property type="term" value="F:magnesium ion binding"/>
    <property type="evidence" value="ECO:0007669"/>
    <property type="project" value="UniProtKB-UniRule"/>
</dbReference>
<name>A0A520MFG0_9GAMM</name>
<dbReference type="AlphaFoldDB" id="A0A520MFG0"/>
<feature type="binding site" evidence="7">
    <location>
        <position position="126"/>
    </location>
    <ligand>
        <name>ATP</name>
        <dbReference type="ChEBI" id="CHEBI:30616"/>
    </ligand>
</feature>
<dbReference type="Pfam" id="PF01202">
    <property type="entry name" value="SKI"/>
    <property type="match status" value="1"/>
</dbReference>
<dbReference type="PANTHER" id="PTHR21087">
    <property type="entry name" value="SHIKIMATE KINASE"/>
    <property type="match status" value="1"/>
</dbReference>
<dbReference type="GO" id="GO:0005524">
    <property type="term" value="F:ATP binding"/>
    <property type="evidence" value="ECO:0007669"/>
    <property type="project" value="UniProtKB-UniRule"/>
</dbReference>
<dbReference type="Proteomes" id="UP000315889">
    <property type="component" value="Unassembled WGS sequence"/>
</dbReference>
<dbReference type="Gene3D" id="3.40.50.300">
    <property type="entry name" value="P-loop containing nucleotide triphosphate hydrolases"/>
    <property type="match status" value="1"/>
</dbReference>
<evidence type="ECO:0000256" key="7">
    <source>
        <dbReference type="HAMAP-Rule" id="MF_00109"/>
    </source>
</evidence>
<proteinExistence type="inferred from homology"/>
<feature type="binding site" evidence="7">
    <location>
        <position position="83"/>
    </location>
    <ligand>
        <name>substrate</name>
    </ligand>
</feature>
<comment type="function">
    <text evidence="7">Catalyzes the specific phosphorylation of the 3-hydroxyl group of shikimic acid using ATP as a cosubstrate.</text>
</comment>
<comment type="subunit">
    <text evidence="7">Monomer.</text>
</comment>
<feature type="binding site" evidence="7">
    <location>
        <position position="20"/>
    </location>
    <ligand>
        <name>Mg(2+)</name>
        <dbReference type="ChEBI" id="CHEBI:18420"/>
    </ligand>
</feature>
<dbReference type="GO" id="GO:0009423">
    <property type="term" value="P:chorismate biosynthetic process"/>
    <property type="evidence" value="ECO:0007669"/>
    <property type="project" value="UniProtKB-UniRule"/>
</dbReference>
<keyword evidence="3 7" id="KW-0547">Nucleotide-binding</keyword>
<dbReference type="GO" id="GO:0004765">
    <property type="term" value="F:shikimate kinase activity"/>
    <property type="evidence" value="ECO:0007669"/>
    <property type="project" value="UniProtKB-UniRule"/>
</dbReference>
<dbReference type="InterPro" id="IPR000623">
    <property type="entry name" value="Shikimate_kinase/TSH1"/>
</dbReference>
<evidence type="ECO:0000256" key="4">
    <source>
        <dbReference type="ARBA" id="ARBA00022777"/>
    </source>
</evidence>
<feature type="binding site" evidence="7">
    <location>
        <begin position="16"/>
        <end position="21"/>
    </location>
    <ligand>
        <name>ATP</name>
        <dbReference type="ChEBI" id="CHEBI:30616"/>
    </ligand>
</feature>
<dbReference type="GO" id="GO:0009073">
    <property type="term" value="P:aromatic amino acid family biosynthetic process"/>
    <property type="evidence" value="ECO:0007669"/>
    <property type="project" value="UniProtKB-KW"/>
</dbReference>
<comment type="caution">
    <text evidence="8">The sequence shown here is derived from an EMBL/GenBank/DDBJ whole genome shotgun (WGS) entry which is preliminary data.</text>
</comment>
<dbReference type="HAMAP" id="MF_00109">
    <property type="entry name" value="Shikimate_kinase"/>
    <property type="match status" value="1"/>
</dbReference>
<sequence length="177" mass="19567">MTKKTSKAIVLIGMPGVGKSTVGVLLAKSLGLGFIDTDRTIEKYVNSGLQKYINQNGYQSLRTAEEQVLLKEDVSAKVVATGGSAVYSGAGMIHLKSQGMVIFLDLPQDQLERRITNFTTRGIARRPNQSFSSLFNERRELYLRYADIQVDCNTLDINALLNRLVAISKPYINGHID</sequence>
<dbReference type="InterPro" id="IPR031322">
    <property type="entry name" value="Shikimate/glucono_kinase"/>
</dbReference>
<comment type="caution">
    <text evidence="7">Lacks conserved residue(s) required for the propagation of feature annotation.</text>
</comment>
<feature type="binding site" evidence="7">
    <location>
        <position position="62"/>
    </location>
    <ligand>
        <name>substrate</name>
    </ligand>
</feature>
<keyword evidence="7" id="KW-0479">Metal-binding</keyword>
<feature type="binding site" evidence="7">
    <location>
        <position position="138"/>
    </location>
    <ligand>
        <name>substrate</name>
    </ligand>
</feature>
<keyword evidence="7" id="KW-0460">Magnesium</keyword>
<dbReference type="GO" id="GO:0005829">
    <property type="term" value="C:cytosol"/>
    <property type="evidence" value="ECO:0007669"/>
    <property type="project" value="TreeGrafter"/>
</dbReference>
<dbReference type="PRINTS" id="PR01100">
    <property type="entry name" value="SHIKIMTKNASE"/>
</dbReference>
<feature type="binding site" evidence="7">
    <location>
        <position position="38"/>
    </location>
    <ligand>
        <name>substrate</name>
    </ligand>
</feature>
<reference evidence="8 9" key="1">
    <citation type="submission" date="2019-02" db="EMBL/GenBank/DDBJ databases">
        <title>Prokaryotic population dynamics and viral predation in marine succession experiment using metagenomics: the confinement effect.</title>
        <authorList>
            <person name="Haro-Moreno J.M."/>
            <person name="Rodriguez-Valera F."/>
            <person name="Lopez-Perez M."/>
        </authorList>
    </citation>
    <scope>NUCLEOTIDE SEQUENCE [LARGE SCALE GENOMIC DNA]</scope>
    <source>
        <strain evidence="8">MED-G170</strain>
    </source>
</reference>
<evidence type="ECO:0000256" key="6">
    <source>
        <dbReference type="ARBA" id="ARBA00023141"/>
    </source>
</evidence>
<accession>A0A520MFG0</accession>
<evidence type="ECO:0000256" key="1">
    <source>
        <dbReference type="ARBA" id="ARBA00022605"/>
    </source>
</evidence>
<evidence type="ECO:0000313" key="8">
    <source>
        <dbReference type="EMBL" id="RZO19940.1"/>
    </source>
</evidence>
<keyword evidence="6 7" id="KW-0057">Aromatic amino acid biosynthesis</keyword>
<dbReference type="InterPro" id="IPR027417">
    <property type="entry name" value="P-loop_NTPase"/>
</dbReference>
<dbReference type="GO" id="GO:0008652">
    <property type="term" value="P:amino acid biosynthetic process"/>
    <property type="evidence" value="ECO:0007669"/>
    <property type="project" value="UniProtKB-KW"/>
</dbReference>
<comment type="similarity">
    <text evidence="7">Belongs to the shikimate kinase family.</text>
</comment>
<dbReference type="PANTHER" id="PTHR21087:SF16">
    <property type="entry name" value="SHIKIMATE KINASE 1, CHLOROPLASTIC"/>
    <property type="match status" value="1"/>
</dbReference>
<evidence type="ECO:0000256" key="5">
    <source>
        <dbReference type="ARBA" id="ARBA00022840"/>
    </source>
</evidence>
<comment type="catalytic activity">
    <reaction evidence="7">
        <text>shikimate + ATP = 3-phosphoshikimate + ADP + H(+)</text>
        <dbReference type="Rhea" id="RHEA:13121"/>
        <dbReference type="ChEBI" id="CHEBI:15378"/>
        <dbReference type="ChEBI" id="CHEBI:30616"/>
        <dbReference type="ChEBI" id="CHEBI:36208"/>
        <dbReference type="ChEBI" id="CHEBI:145989"/>
        <dbReference type="ChEBI" id="CHEBI:456216"/>
        <dbReference type="EC" id="2.7.1.71"/>
    </reaction>
</comment>
<protein>
    <recommendedName>
        <fullName evidence="7">Shikimate kinase</fullName>
        <shortName evidence="7">SK</shortName>
        <ecNumber evidence="7">2.7.1.71</ecNumber>
    </recommendedName>
</protein>
<keyword evidence="4 7" id="KW-0418">Kinase</keyword>
<dbReference type="CDD" id="cd00464">
    <property type="entry name" value="SK"/>
    <property type="match status" value="1"/>
</dbReference>
<organism evidence="8 9">
    <name type="scientific">SAR92 clade bacterium</name>
    <dbReference type="NCBI Taxonomy" id="2315479"/>
    <lineage>
        <taxon>Bacteria</taxon>
        <taxon>Pseudomonadati</taxon>
        <taxon>Pseudomonadota</taxon>
        <taxon>Gammaproteobacteria</taxon>
        <taxon>Cellvibrionales</taxon>
        <taxon>Porticoccaceae</taxon>
        <taxon>SAR92 clade</taxon>
    </lineage>
</organism>
<dbReference type="UniPathway" id="UPA00053">
    <property type="reaction ID" value="UER00088"/>
</dbReference>
<keyword evidence="5 7" id="KW-0067">ATP-binding</keyword>
<evidence type="ECO:0000313" key="9">
    <source>
        <dbReference type="Proteomes" id="UP000315889"/>
    </source>
</evidence>
<dbReference type="SUPFAM" id="SSF52540">
    <property type="entry name" value="P-loop containing nucleoside triphosphate hydrolases"/>
    <property type="match status" value="1"/>
</dbReference>
<keyword evidence="1 7" id="KW-0028">Amino-acid biosynthesis</keyword>
<comment type="subcellular location">
    <subcellularLocation>
        <location evidence="7">Cytoplasm</location>
    </subcellularLocation>
</comment>
<keyword evidence="2 7" id="KW-0808">Transferase</keyword>
<comment type="cofactor">
    <cofactor evidence="7">
        <name>Mg(2+)</name>
        <dbReference type="ChEBI" id="CHEBI:18420"/>
    </cofactor>
    <text evidence="7">Binds 1 Mg(2+) ion per subunit.</text>
</comment>
<evidence type="ECO:0000256" key="3">
    <source>
        <dbReference type="ARBA" id="ARBA00022741"/>
    </source>
</evidence>
<evidence type="ECO:0000256" key="2">
    <source>
        <dbReference type="ARBA" id="ARBA00022679"/>
    </source>
</evidence>
<comment type="pathway">
    <text evidence="7">Metabolic intermediate biosynthesis; chorismate biosynthesis; chorismate from D-erythrose 4-phosphate and phosphoenolpyruvate: step 5/7.</text>
</comment>
<gene>
    <name evidence="7" type="primary">aroK</name>
    <name evidence="8" type="ORF">EVB03_06190</name>
</gene>
<dbReference type="EC" id="2.7.1.71" evidence="7"/>
<dbReference type="EMBL" id="SHBP01000007">
    <property type="protein sequence ID" value="RZO19940.1"/>
    <property type="molecule type" value="Genomic_DNA"/>
</dbReference>